<dbReference type="Proteomes" id="UP000199034">
    <property type="component" value="Unassembled WGS sequence"/>
</dbReference>
<reference evidence="1 2" key="1">
    <citation type="submission" date="2016-10" db="EMBL/GenBank/DDBJ databases">
        <authorList>
            <person name="de Groot N.N."/>
        </authorList>
    </citation>
    <scope>NUCLEOTIDE SEQUENCE [LARGE SCALE GENOMIC DNA]</scope>
    <source>
        <strain evidence="1 2">CGMCC 4.6858</strain>
    </source>
</reference>
<accession>A0A1G6PXJ0</accession>
<evidence type="ECO:0000313" key="2">
    <source>
        <dbReference type="Proteomes" id="UP000199034"/>
    </source>
</evidence>
<keyword evidence="2" id="KW-1185">Reference proteome</keyword>
<dbReference type="STRING" id="1045774.SAMN05421872_104163"/>
<name>A0A1G6PXJ0_9ACTN</name>
<dbReference type="EMBL" id="FMZM01000004">
    <property type="protein sequence ID" value="SDC84095.1"/>
    <property type="molecule type" value="Genomic_DNA"/>
</dbReference>
<organism evidence="1 2">
    <name type="scientific">Nocardioides lianchengensis</name>
    <dbReference type="NCBI Taxonomy" id="1045774"/>
    <lineage>
        <taxon>Bacteria</taxon>
        <taxon>Bacillati</taxon>
        <taxon>Actinomycetota</taxon>
        <taxon>Actinomycetes</taxon>
        <taxon>Propionibacteriales</taxon>
        <taxon>Nocardioidaceae</taxon>
        <taxon>Nocardioides</taxon>
    </lineage>
</organism>
<evidence type="ECO:0008006" key="3">
    <source>
        <dbReference type="Google" id="ProtNLM"/>
    </source>
</evidence>
<gene>
    <name evidence="1" type="ORF">SAMN05421872_104163</name>
</gene>
<dbReference type="AlphaFoldDB" id="A0A1G6PXJ0"/>
<sequence length="103" mass="11305">MLLLGLILIGAGALVIVATVFTAEIDGRHLEVLGVTVSPLALFLLGVGAGLAVLWGFGILKYGTKRSLRQRRESKKLEELSEKLEIADRERHRDNDDADHDRS</sequence>
<protein>
    <recommendedName>
        <fullName evidence="3">Lipopolysaccharide assembly protein A domain-containing protein</fullName>
    </recommendedName>
</protein>
<dbReference type="RefSeq" id="WP_090853969.1">
    <property type="nucleotide sequence ID" value="NZ_FMZM01000004.1"/>
</dbReference>
<evidence type="ECO:0000313" key="1">
    <source>
        <dbReference type="EMBL" id="SDC84095.1"/>
    </source>
</evidence>
<proteinExistence type="predicted"/>